<dbReference type="GO" id="GO:0000278">
    <property type="term" value="P:mitotic cell cycle"/>
    <property type="evidence" value="ECO:0007669"/>
    <property type="project" value="TreeGrafter"/>
</dbReference>
<dbReference type="InParanoid" id="A0A482XIY6"/>
<dbReference type="GO" id="GO:0072686">
    <property type="term" value="C:mitotic spindle"/>
    <property type="evidence" value="ECO:0007669"/>
    <property type="project" value="TreeGrafter"/>
</dbReference>
<dbReference type="GO" id="GO:0051301">
    <property type="term" value="P:cell division"/>
    <property type="evidence" value="ECO:0007669"/>
    <property type="project" value="InterPro"/>
</dbReference>
<gene>
    <name evidence="4" type="ORF">LSTR_LSTR010578</name>
</gene>
<dbReference type="GO" id="GO:0007059">
    <property type="term" value="P:chromosome segregation"/>
    <property type="evidence" value="ECO:0007669"/>
    <property type="project" value="InterPro"/>
</dbReference>
<reference evidence="4 5" key="1">
    <citation type="journal article" date="2017" name="Gigascience">
        <title>Genome sequence of the small brown planthopper, Laodelphax striatellus.</title>
        <authorList>
            <person name="Zhu J."/>
            <person name="Jiang F."/>
            <person name="Wang X."/>
            <person name="Yang P."/>
            <person name="Bao Y."/>
            <person name="Zhao W."/>
            <person name="Wang W."/>
            <person name="Lu H."/>
            <person name="Wang Q."/>
            <person name="Cui N."/>
            <person name="Li J."/>
            <person name="Chen X."/>
            <person name="Luo L."/>
            <person name="Yu J."/>
            <person name="Kang L."/>
            <person name="Cui F."/>
        </authorList>
    </citation>
    <scope>NUCLEOTIDE SEQUENCE [LARGE SCALE GENOMIC DNA]</scope>
    <source>
        <strain evidence="4">Lst14</strain>
    </source>
</reference>
<proteinExistence type="inferred from homology"/>
<organism evidence="4 5">
    <name type="scientific">Laodelphax striatellus</name>
    <name type="common">Small brown planthopper</name>
    <name type="synonym">Delphax striatella</name>
    <dbReference type="NCBI Taxonomy" id="195883"/>
    <lineage>
        <taxon>Eukaryota</taxon>
        <taxon>Metazoa</taxon>
        <taxon>Ecdysozoa</taxon>
        <taxon>Arthropoda</taxon>
        <taxon>Hexapoda</taxon>
        <taxon>Insecta</taxon>
        <taxon>Pterygota</taxon>
        <taxon>Neoptera</taxon>
        <taxon>Paraneoptera</taxon>
        <taxon>Hemiptera</taxon>
        <taxon>Auchenorrhyncha</taxon>
        <taxon>Fulgoroidea</taxon>
        <taxon>Delphacidae</taxon>
        <taxon>Criomorphinae</taxon>
        <taxon>Laodelphax</taxon>
    </lineage>
</organism>
<dbReference type="OrthoDB" id="5962at2759"/>
<evidence type="ECO:0000256" key="3">
    <source>
        <dbReference type="ARBA" id="ARBA00047202"/>
    </source>
</evidence>
<dbReference type="GO" id="GO:0031110">
    <property type="term" value="P:regulation of microtubule polymerization or depolymerization"/>
    <property type="evidence" value="ECO:0007669"/>
    <property type="project" value="TreeGrafter"/>
</dbReference>
<dbReference type="GO" id="GO:0008017">
    <property type="term" value="F:microtubule binding"/>
    <property type="evidence" value="ECO:0007669"/>
    <property type="project" value="InterPro"/>
</dbReference>
<keyword evidence="5" id="KW-1185">Reference proteome</keyword>
<dbReference type="InterPro" id="IPR009829">
    <property type="entry name" value="SKA1"/>
</dbReference>
<evidence type="ECO:0000313" key="5">
    <source>
        <dbReference type="Proteomes" id="UP000291343"/>
    </source>
</evidence>
<dbReference type="Proteomes" id="UP000291343">
    <property type="component" value="Unassembled WGS sequence"/>
</dbReference>
<dbReference type="PANTHER" id="PTHR28573:SF1">
    <property type="entry name" value="SPINDLE AND KINETOCHORE-ASSOCIATED PROTEIN 1"/>
    <property type="match status" value="1"/>
</dbReference>
<dbReference type="Pfam" id="PF07160">
    <property type="entry name" value="SKA1"/>
    <property type="match status" value="1"/>
</dbReference>
<dbReference type="Gene3D" id="1.10.10.1890">
    <property type="entry name" value="Ska1 microtubule binding domain-like"/>
    <property type="match status" value="1"/>
</dbReference>
<evidence type="ECO:0000313" key="4">
    <source>
        <dbReference type="EMBL" id="RZF45627.1"/>
    </source>
</evidence>
<dbReference type="InterPro" id="IPR042031">
    <property type="entry name" value="SKA1_MBD_sf"/>
</dbReference>
<dbReference type="EMBL" id="QKKF02008541">
    <property type="protein sequence ID" value="RZF45627.1"/>
    <property type="molecule type" value="Genomic_DNA"/>
</dbReference>
<dbReference type="PANTHER" id="PTHR28573">
    <property type="entry name" value="SPINDLE AND KINETOCHORE-ASSOCIATED PROTEIN 1"/>
    <property type="match status" value="1"/>
</dbReference>
<comment type="similarity">
    <text evidence="1">Belongs to the SKA1 family.</text>
</comment>
<dbReference type="AlphaFoldDB" id="A0A482XIY6"/>
<accession>A0A482XIY6</accession>
<evidence type="ECO:0000256" key="2">
    <source>
        <dbReference type="ARBA" id="ARBA00047182"/>
    </source>
</evidence>
<dbReference type="STRING" id="195883.A0A482XIY6"/>
<dbReference type="GO" id="GO:0000940">
    <property type="term" value="C:outer kinetochore"/>
    <property type="evidence" value="ECO:0007669"/>
    <property type="project" value="TreeGrafter"/>
</dbReference>
<dbReference type="SMR" id="A0A482XIY6"/>
<dbReference type="GO" id="GO:0005876">
    <property type="term" value="C:spindle microtubule"/>
    <property type="evidence" value="ECO:0007669"/>
    <property type="project" value="TreeGrafter"/>
</dbReference>
<sequence length="246" mass="28235">MNILAGLNEGNVHCFKKLEKLVSTIKARLDQLASIMEAKKSSIIEAENLCEKLDYYQQYLEHLKPYSADLPDDLADHFQETNTQAANEVSPPPQSWTRTLATPAVARSNLKTETQISDEEDNECCIPHVSVEEVNSLHKYMRGRLTADSINSLVNVINSALMKKYTILKQKKSTLKNNEKDLHLNWKIMERNANISAGQFFFTAEDLMTLEGYKLDKNAYNIIVILRHTKRLKEQRFKSILLYVLM</sequence>
<comment type="caution">
    <text evidence="4">The sequence shown here is derived from an EMBL/GenBank/DDBJ whole genome shotgun (WGS) entry which is preliminary data.</text>
</comment>
<name>A0A482XIY6_LAOST</name>
<protein>
    <recommendedName>
        <fullName evidence="2">SKA complex subunit 1</fullName>
    </recommendedName>
    <alternativeName>
        <fullName evidence="3">Spindle and kinetochore-associated protein 1</fullName>
    </alternativeName>
</protein>
<evidence type="ECO:0000256" key="1">
    <source>
        <dbReference type="ARBA" id="ARBA00006836"/>
    </source>
</evidence>